<accession>A0A9Q1J2R6</accession>
<reference evidence="2" key="1">
    <citation type="journal article" date="2023" name="Science">
        <title>Genome structures resolve the early diversification of teleost fishes.</title>
        <authorList>
            <person name="Parey E."/>
            <person name="Louis A."/>
            <person name="Montfort J."/>
            <person name="Bouchez O."/>
            <person name="Roques C."/>
            <person name="Iampietro C."/>
            <person name="Lluch J."/>
            <person name="Castinel A."/>
            <person name="Donnadieu C."/>
            <person name="Desvignes T."/>
            <person name="Floi Bucao C."/>
            <person name="Jouanno E."/>
            <person name="Wen M."/>
            <person name="Mejri S."/>
            <person name="Dirks R."/>
            <person name="Jansen H."/>
            <person name="Henkel C."/>
            <person name="Chen W.J."/>
            <person name="Zahm M."/>
            <person name="Cabau C."/>
            <person name="Klopp C."/>
            <person name="Thompson A.W."/>
            <person name="Robinson-Rechavi M."/>
            <person name="Braasch I."/>
            <person name="Lecointre G."/>
            <person name="Bobe J."/>
            <person name="Postlethwait J.H."/>
            <person name="Berthelot C."/>
            <person name="Roest Crollius H."/>
            <person name="Guiguen Y."/>
        </authorList>
    </citation>
    <scope>NUCLEOTIDE SEQUENCE</scope>
    <source>
        <strain evidence="2">WJC10195</strain>
    </source>
</reference>
<feature type="region of interest" description="Disordered" evidence="1">
    <location>
        <begin position="1"/>
        <end position="25"/>
    </location>
</feature>
<proteinExistence type="predicted"/>
<gene>
    <name evidence="2" type="ORF">SKAU_G00123460</name>
</gene>
<feature type="compositionally biased region" description="Low complexity" evidence="1">
    <location>
        <begin position="1"/>
        <end position="11"/>
    </location>
</feature>
<protein>
    <submittedName>
        <fullName evidence="2">Uncharacterized protein</fullName>
    </submittedName>
</protein>
<dbReference type="Proteomes" id="UP001152622">
    <property type="component" value="Chromosome 4"/>
</dbReference>
<dbReference type="EMBL" id="JAINUF010000004">
    <property type="protein sequence ID" value="KAJ8363515.1"/>
    <property type="molecule type" value="Genomic_DNA"/>
</dbReference>
<comment type="caution">
    <text evidence="2">The sequence shown here is derived from an EMBL/GenBank/DDBJ whole genome shotgun (WGS) entry which is preliminary data.</text>
</comment>
<evidence type="ECO:0000256" key="1">
    <source>
        <dbReference type="SAM" id="MobiDB-lite"/>
    </source>
</evidence>
<keyword evidence="3" id="KW-1185">Reference proteome</keyword>
<organism evidence="2 3">
    <name type="scientific">Synaphobranchus kaupii</name>
    <name type="common">Kaup's arrowtooth eel</name>
    <dbReference type="NCBI Taxonomy" id="118154"/>
    <lineage>
        <taxon>Eukaryota</taxon>
        <taxon>Metazoa</taxon>
        <taxon>Chordata</taxon>
        <taxon>Craniata</taxon>
        <taxon>Vertebrata</taxon>
        <taxon>Euteleostomi</taxon>
        <taxon>Actinopterygii</taxon>
        <taxon>Neopterygii</taxon>
        <taxon>Teleostei</taxon>
        <taxon>Anguilliformes</taxon>
        <taxon>Synaphobranchidae</taxon>
        <taxon>Synaphobranchus</taxon>
    </lineage>
</organism>
<evidence type="ECO:0000313" key="2">
    <source>
        <dbReference type="EMBL" id="KAJ8363515.1"/>
    </source>
</evidence>
<dbReference type="AlphaFoldDB" id="A0A9Q1J2R6"/>
<evidence type="ECO:0000313" key="3">
    <source>
        <dbReference type="Proteomes" id="UP001152622"/>
    </source>
</evidence>
<name>A0A9Q1J2R6_SYNKA</name>
<sequence>MDFAPPCSVHPGSPPPQSQRSAASYPVAHRGGTFAPLASICAGRTAVRGRHPRSGPPGSPARVAQQVKAGGVCLSAGLRGFFQCNPQGKESRFLRCPRRASLASERELDSHTLCLALTRALYRSPLSGCYTPAAPHFCCPTFPVNTPLQRAGSWCCTKPATLPLA</sequence>